<keyword evidence="1" id="KW-0805">Transcription regulation</keyword>
<feature type="region of interest" description="Disordered" evidence="4">
    <location>
        <begin position="82"/>
        <end position="115"/>
    </location>
</feature>
<keyword evidence="2" id="KW-0804">Transcription</keyword>
<dbReference type="InterPro" id="IPR052435">
    <property type="entry name" value="YY1-Transcr_Regul"/>
</dbReference>
<evidence type="ECO:0000256" key="3">
    <source>
        <dbReference type="ARBA" id="ARBA00023242"/>
    </source>
</evidence>
<feature type="region of interest" description="Disordered" evidence="4">
    <location>
        <begin position="188"/>
        <end position="290"/>
    </location>
</feature>
<feature type="region of interest" description="Disordered" evidence="4">
    <location>
        <begin position="449"/>
        <end position="468"/>
    </location>
</feature>
<keyword evidence="3" id="KW-0539">Nucleus</keyword>
<dbReference type="Gene3D" id="1.10.10.60">
    <property type="entry name" value="Homeodomain-like"/>
    <property type="match status" value="1"/>
</dbReference>
<feature type="compositionally biased region" description="Acidic residues" evidence="4">
    <location>
        <begin position="199"/>
        <end position="229"/>
    </location>
</feature>
<proteinExistence type="predicted"/>
<evidence type="ECO:0000313" key="6">
    <source>
        <dbReference type="Proteomes" id="UP001497482"/>
    </source>
</evidence>
<feature type="region of interest" description="Disordered" evidence="4">
    <location>
        <begin position="353"/>
        <end position="418"/>
    </location>
</feature>
<feature type="compositionally biased region" description="Acidic residues" evidence="4">
    <location>
        <begin position="453"/>
        <end position="462"/>
    </location>
</feature>
<feature type="compositionally biased region" description="Basic and acidic residues" evidence="4">
    <location>
        <begin position="884"/>
        <end position="893"/>
    </location>
</feature>
<reference evidence="5 6" key="1">
    <citation type="submission" date="2024-04" db="EMBL/GenBank/DDBJ databases">
        <authorList>
            <person name="Waldvogel A.-M."/>
            <person name="Schoenle A."/>
        </authorList>
    </citation>
    <scope>NUCLEOTIDE SEQUENCE [LARGE SCALE GENOMIC DNA]</scope>
</reference>
<dbReference type="GO" id="GO:0003712">
    <property type="term" value="F:transcription coregulator activity"/>
    <property type="evidence" value="ECO:0007669"/>
    <property type="project" value="TreeGrafter"/>
</dbReference>
<dbReference type="PANTHER" id="PTHR16088:SF3">
    <property type="entry name" value="GON-4-LIKE PROTEIN"/>
    <property type="match status" value="1"/>
</dbReference>
<sequence length="981" mass="111152">MLGCNHVTEKGHGKPWRFQTSGRTNGAASSARVPVRGQMKRFFHNAAGSGTTDEDDELLLVEEDVGASSLVISMDGSRLKQKRKRRKYAEEKEGRASESEPEIDRQLDQSLETKSKQHNLTTANIKTIIHEVITNEHVVAMMKAAINDTEAPPPFELKMTRSKLKEVVERGVVIPDWNLSPIKKSNIVSKPPHFVDLPLADEDSSDEEYRPDEDEDDETNEDTLQESDLDSTASSPRGSRFRDESSSPWQLSRSLPCRLRAESVPMGPPPPPRAMPIHGLSDSPKAPPPRAVIDRRIVSDSTFLEKLNEVEAELSVCQSFQPLQDVDLMASRTRSKHSLTDVPLERLEAELRVLNPDFNETRSSLDPDPDQDPDQDPEEDRDWTDWLRGLMTSDVEEEADDDDDPEYNFLADRDEPDLEDYRDDRGVRITKKEVSELMEELFETLKDDLASQDVDEEEEETETTARSRLSETPVLIQTVAQPPIQALVQTSVQPPVMPLVQPPVLKTVRQQLEFLQKNMKQTMMKTKKRSEVEESENLFMREMERERLRQQVQQHVQLLTQVHLLCAPVSSLKDQAQTTRDFLMELDFLGQGAELMMSSDGRQRSSAFRVCNLQGALQLLEETRVQPVNYRPDPPRVDPRGNVKAFPLMPADLAWFFATRSLFLYPELLPCVSLDPALYCPRRKEVFTAAEDCLLVLGLRSFRGTSDPVKLVSDFVLRKTVPQVRRRILECCRPGNRDNVVKAYRLKSLLMPMPKACSPQMELCPPVERGQHCPLWLNRSIPVLHAALWRLNSDTPPPCTQAPPLVTKARTSHRSLLRSDWSRVFPPGSTYPPTLPKKQLEFRRIGFVLLNPPPDSRQITEQGEEDEFTLHLSETDTGSPSSNHDAEMEDKTGSDITSDEVVLAQNVCVAESGERVVWSRKADRKLLLAVQKGGANRKTFGVVSSQLPDKTLEQVEQRLRDLMTLFHSANHKEAFMQKAPD</sequence>
<dbReference type="Proteomes" id="UP001497482">
    <property type="component" value="Chromosome 16"/>
</dbReference>
<feature type="compositionally biased region" description="Acidic residues" evidence="4">
    <location>
        <begin position="394"/>
        <end position="406"/>
    </location>
</feature>
<feature type="compositionally biased region" description="Basic and acidic residues" evidence="4">
    <location>
        <begin position="88"/>
        <end position="115"/>
    </location>
</feature>
<feature type="compositionally biased region" description="Acidic residues" evidence="4">
    <location>
        <begin position="367"/>
        <end position="382"/>
    </location>
</feature>
<organism evidence="5 6">
    <name type="scientific">Knipowitschia caucasica</name>
    <name type="common">Caucasian dwarf goby</name>
    <name type="synonym">Pomatoschistus caucasicus</name>
    <dbReference type="NCBI Taxonomy" id="637954"/>
    <lineage>
        <taxon>Eukaryota</taxon>
        <taxon>Metazoa</taxon>
        <taxon>Chordata</taxon>
        <taxon>Craniata</taxon>
        <taxon>Vertebrata</taxon>
        <taxon>Euteleostomi</taxon>
        <taxon>Actinopterygii</taxon>
        <taxon>Neopterygii</taxon>
        <taxon>Teleostei</taxon>
        <taxon>Neoteleostei</taxon>
        <taxon>Acanthomorphata</taxon>
        <taxon>Gobiaria</taxon>
        <taxon>Gobiiformes</taxon>
        <taxon>Gobioidei</taxon>
        <taxon>Gobiidae</taxon>
        <taxon>Gobiinae</taxon>
        <taxon>Knipowitschia</taxon>
    </lineage>
</organism>
<feature type="compositionally biased region" description="Polar residues" evidence="4">
    <location>
        <begin position="18"/>
        <end position="28"/>
    </location>
</feature>
<dbReference type="PANTHER" id="PTHR16088">
    <property type="entry name" value="YY1 ASSOCIATED PROTEIN-RELATED"/>
    <property type="match status" value="1"/>
</dbReference>
<evidence type="ECO:0000313" key="5">
    <source>
        <dbReference type="EMBL" id="CAL1583979.1"/>
    </source>
</evidence>
<dbReference type="InterPro" id="IPR009057">
    <property type="entry name" value="Homeodomain-like_sf"/>
</dbReference>
<accession>A0AAV2K2P2</accession>
<protein>
    <submittedName>
        <fullName evidence="5">Uncharacterized protein</fullName>
    </submittedName>
</protein>
<evidence type="ECO:0000256" key="4">
    <source>
        <dbReference type="SAM" id="MobiDB-lite"/>
    </source>
</evidence>
<evidence type="ECO:0000256" key="1">
    <source>
        <dbReference type="ARBA" id="ARBA00023015"/>
    </source>
</evidence>
<dbReference type="SUPFAM" id="SSF46689">
    <property type="entry name" value="Homeodomain-like"/>
    <property type="match status" value="1"/>
</dbReference>
<gene>
    <name evidence="5" type="ORF">KC01_LOCUS14380</name>
</gene>
<feature type="region of interest" description="Disordered" evidence="4">
    <location>
        <begin position="1"/>
        <end position="32"/>
    </location>
</feature>
<name>A0AAV2K2P2_KNICA</name>
<evidence type="ECO:0000256" key="2">
    <source>
        <dbReference type="ARBA" id="ARBA00023163"/>
    </source>
</evidence>
<dbReference type="AlphaFoldDB" id="A0AAV2K2P2"/>
<dbReference type="EMBL" id="OZ035838">
    <property type="protein sequence ID" value="CAL1583979.1"/>
    <property type="molecule type" value="Genomic_DNA"/>
</dbReference>
<dbReference type="GO" id="GO:0006355">
    <property type="term" value="P:regulation of DNA-templated transcription"/>
    <property type="evidence" value="ECO:0007669"/>
    <property type="project" value="TreeGrafter"/>
</dbReference>
<feature type="region of interest" description="Disordered" evidence="4">
    <location>
        <begin position="873"/>
        <end position="894"/>
    </location>
</feature>
<dbReference type="Pfam" id="PF21227">
    <property type="entry name" value="Myb_DNA-binding_7"/>
    <property type="match status" value="1"/>
</dbReference>
<dbReference type="GO" id="GO:0005634">
    <property type="term" value="C:nucleus"/>
    <property type="evidence" value="ECO:0007669"/>
    <property type="project" value="TreeGrafter"/>
</dbReference>
<keyword evidence="6" id="KW-1185">Reference proteome</keyword>